<sequence length="300" mass="33861">MKYREIILNIPKEIAEDFTAFLDEIGVAGYYEILFDREKPRAPQEEIISDDTKFRVYLAQEDRENETKILIFLKANAGESLFFESRWIETKEYEEAYKEFYKPFIVGSYRVIPTWEKNTALGTTPEGIFPLLVNPGLAFGTGHHETTRLVLGRMGNLNLSGKKVADVGTGSGILSVAAARSGASSILAVDIDPNSVRSASFNRDENDIPSEILVVEEGGFDHEKIQEQTWDLLIANITFAVLKVNIQKIASIKTDHFLFSGIITERREEFLKLLKDSVGGENVFSQEDAGWELIEWKRKG</sequence>
<evidence type="ECO:0000313" key="8">
    <source>
        <dbReference type="Proteomes" id="UP000033961"/>
    </source>
</evidence>
<evidence type="ECO:0000256" key="2">
    <source>
        <dbReference type="ARBA" id="ARBA00022490"/>
    </source>
</evidence>
<feature type="binding site" evidence="6">
    <location>
        <position position="168"/>
    </location>
    <ligand>
        <name>S-adenosyl-L-methionine</name>
        <dbReference type="ChEBI" id="CHEBI:59789"/>
    </ligand>
</feature>
<keyword evidence="7" id="KW-0687">Ribonucleoprotein</keyword>
<comment type="similarity">
    <text evidence="1 6">Belongs to the methyltransferase superfamily. PrmA family.</text>
</comment>
<reference evidence="7 8" key="1">
    <citation type="journal article" date="2015" name="Genome Announc.">
        <title>Draft Genome Sequences of Leptospira santarosai Strains U160, U164, and U233, Isolated from Asymptomatic Cattle.</title>
        <authorList>
            <person name="Kremer F.S."/>
            <person name="Eslabao M.R."/>
            <person name="Provisor M."/>
            <person name="Woloski R.D."/>
            <person name="Ramires O.V."/>
            <person name="Moreno L.Z."/>
            <person name="Moreno A.M."/>
            <person name="Hamond C."/>
            <person name="Lilenbaum W."/>
            <person name="Dellagostin O.A."/>
        </authorList>
    </citation>
    <scope>NUCLEOTIDE SEQUENCE [LARGE SCALE GENOMIC DNA]</scope>
    <source>
        <strain evidence="7 8">U160</strain>
    </source>
</reference>
<organism evidence="7 8">
    <name type="scientific">Leptospira santarosai</name>
    <dbReference type="NCBI Taxonomy" id="28183"/>
    <lineage>
        <taxon>Bacteria</taxon>
        <taxon>Pseudomonadati</taxon>
        <taxon>Spirochaetota</taxon>
        <taxon>Spirochaetia</taxon>
        <taxon>Leptospirales</taxon>
        <taxon>Leptospiraceae</taxon>
        <taxon>Leptospira</taxon>
    </lineage>
</organism>
<keyword evidence="3 6" id="KW-0489">Methyltransferase</keyword>
<comment type="catalytic activity">
    <reaction evidence="6">
        <text>L-lysyl-[protein] + 3 S-adenosyl-L-methionine = N(6),N(6),N(6)-trimethyl-L-lysyl-[protein] + 3 S-adenosyl-L-homocysteine + 3 H(+)</text>
        <dbReference type="Rhea" id="RHEA:54192"/>
        <dbReference type="Rhea" id="RHEA-COMP:9752"/>
        <dbReference type="Rhea" id="RHEA-COMP:13826"/>
        <dbReference type="ChEBI" id="CHEBI:15378"/>
        <dbReference type="ChEBI" id="CHEBI:29969"/>
        <dbReference type="ChEBI" id="CHEBI:57856"/>
        <dbReference type="ChEBI" id="CHEBI:59789"/>
        <dbReference type="ChEBI" id="CHEBI:61961"/>
    </reaction>
</comment>
<dbReference type="GO" id="GO:0005737">
    <property type="term" value="C:cytoplasm"/>
    <property type="evidence" value="ECO:0007669"/>
    <property type="project" value="UniProtKB-SubCell"/>
</dbReference>
<proteinExistence type="inferred from homology"/>
<dbReference type="InterPro" id="IPR004498">
    <property type="entry name" value="Ribosomal_PrmA_MeTrfase"/>
</dbReference>
<evidence type="ECO:0000256" key="6">
    <source>
        <dbReference type="HAMAP-Rule" id="MF_00735"/>
    </source>
</evidence>
<comment type="subcellular location">
    <subcellularLocation>
        <location evidence="6">Cytoplasm</location>
    </subcellularLocation>
</comment>
<evidence type="ECO:0000313" key="7">
    <source>
        <dbReference type="EMBL" id="AVQ10881.1"/>
    </source>
</evidence>
<evidence type="ECO:0000256" key="1">
    <source>
        <dbReference type="ARBA" id="ARBA00009741"/>
    </source>
</evidence>
<dbReference type="GO" id="GO:0016279">
    <property type="term" value="F:protein-lysine N-methyltransferase activity"/>
    <property type="evidence" value="ECO:0007669"/>
    <property type="project" value="RHEA"/>
</dbReference>
<dbReference type="EC" id="2.1.1.-" evidence="6"/>
<dbReference type="PANTHER" id="PTHR43648">
    <property type="entry name" value="ELECTRON TRANSFER FLAVOPROTEIN BETA SUBUNIT LYSINE METHYLTRANSFERASE"/>
    <property type="match status" value="1"/>
</dbReference>
<name>A0A2P1QPQ7_9LEPT</name>
<dbReference type="SUPFAM" id="SSF53335">
    <property type="entry name" value="S-adenosyl-L-methionine-dependent methyltransferases"/>
    <property type="match status" value="1"/>
</dbReference>
<dbReference type="Gene3D" id="3.40.50.150">
    <property type="entry name" value="Vaccinia Virus protein VP39"/>
    <property type="match status" value="1"/>
</dbReference>
<dbReference type="HAMAP" id="MF_00735">
    <property type="entry name" value="Methyltr_PrmA"/>
    <property type="match status" value="1"/>
</dbReference>
<dbReference type="PANTHER" id="PTHR43648:SF1">
    <property type="entry name" value="ELECTRON TRANSFER FLAVOPROTEIN BETA SUBUNIT LYSINE METHYLTRANSFERASE"/>
    <property type="match status" value="1"/>
</dbReference>
<gene>
    <name evidence="6" type="primary">prmA</name>
    <name evidence="7" type="ORF">XB16_0536</name>
</gene>
<dbReference type="CDD" id="cd02440">
    <property type="entry name" value="AdoMet_MTases"/>
    <property type="match status" value="1"/>
</dbReference>
<dbReference type="PIRSF" id="PIRSF000401">
    <property type="entry name" value="RPL11_MTase"/>
    <property type="match status" value="1"/>
</dbReference>
<dbReference type="EMBL" id="CP027843">
    <property type="protein sequence ID" value="AVQ10881.1"/>
    <property type="molecule type" value="Genomic_DNA"/>
</dbReference>
<accession>A0A2P1QPQ7</accession>
<dbReference type="AlphaFoldDB" id="A0A2P1QPQ7"/>
<evidence type="ECO:0000256" key="5">
    <source>
        <dbReference type="ARBA" id="ARBA00022691"/>
    </source>
</evidence>
<dbReference type="InterPro" id="IPR050078">
    <property type="entry name" value="Ribosomal_L11_MeTrfase_PrmA"/>
</dbReference>
<dbReference type="GO" id="GO:0005840">
    <property type="term" value="C:ribosome"/>
    <property type="evidence" value="ECO:0007669"/>
    <property type="project" value="UniProtKB-KW"/>
</dbReference>
<keyword evidence="7" id="KW-0689">Ribosomal protein</keyword>
<feature type="binding site" evidence="6">
    <location>
        <position position="190"/>
    </location>
    <ligand>
        <name>S-adenosyl-L-methionine</name>
        <dbReference type="ChEBI" id="CHEBI:59789"/>
    </ligand>
</feature>
<protein>
    <recommendedName>
        <fullName evidence="6">Ribosomal protein L11 methyltransferase</fullName>
        <shortName evidence="6">L11 Mtase</shortName>
        <ecNumber evidence="6">2.1.1.-</ecNumber>
    </recommendedName>
</protein>
<dbReference type="GO" id="GO:0032259">
    <property type="term" value="P:methylation"/>
    <property type="evidence" value="ECO:0007669"/>
    <property type="project" value="UniProtKB-KW"/>
</dbReference>
<feature type="binding site" evidence="6">
    <location>
        <position position="236"/>
    </location>
    <ligand>
        <name>S-adenosyl-L-methionine</name>
        <dbReference type="ChEBI" id="CHEBI:59789"/>
    </ligand>
</feature>
<dbReference type="InterPro" id="IPR029063">
    <property type="entry name" value="SAM-dependent_MTases_sf"/>
</dbReference>
<dbReference type="Pfam" id="PF06325">
    <property type="entry name" value="PrmA"/>
    <property type="match status" value="1"/>
</dbReference>
<comment type="function">
    <text evidence="6">Methylates ribosomal protein L11.</text>
</comment>
<evidence type="ECO:0000256" key="3">
    <source>
        <dbReference type="ARBA" id="ARBA00022603"/>
    </source>
</evidence>
<feature type="binding site" evidence="6">
    <location>
        <position position="147"/>
    </location>
    <ligand>
        <name>S-adenosyl-L-methionine</name>
        <dbReference type="ChEBI" id="CHEBI:59789"/>
    </ligand>
</feature>
<keyword evidence="5 6" id="KW-0949">S-adenosyl-L-methionine</keyword>
<keyword evidence="2 6" id="KW-0963">Cytoplasm</keyword>
<evidence type="ECO:0000256" key="4">
    <source>
        <dbReference type="ARBA" id="ARBA00022679"/>
    </source>
</evidence>
<dbReference type="Proteomes" id="UP000033961">
    <property type="component" value="Chromosome I"/>
</dbReference>
<keyword evidence="4 6" id="KW-0808">Transferase</keyword>